<dbReference type="Pfam" id="PF12937">
    <property type="entry name" value="F-box-like"/>
    <property type="match status" value="1"/>
</dbReference>
<dbReference type="EMBL" id="BTSY01000004">
    <property type="protein sequence ID" value="GMT25024.1"/>
    <property type="molecule type" value="Genomic_DNA"/>
</dbReference>
<organism evidence="3 4">
    <name type="scientific">Pristionchus fissidentatus</name>
    <dbReference type="NCBI Taxonomy" id="1538716"/>
    <lineage>
        <taxon>Eukaryota</taxon>
        <taxon>Metazoa</taxon>
        <taxon>Ecdysozoa</taxon>
        <taxon>Nematoda</taxon>
        <taxon>Chromadorea</taxon>
        <taxon>Rhabditida</taxon>
        <taxon>Rhabditina</taxon>
        <taxon>Diplogasteromorpha</taxon>
        <taxon>Diplogasteroidea</taxon>
        <taxon>Neodiplogasteridae</taxon>
        <taxon>Pristionchus</taxon>
    </lineage>
</organism>
<keyword evidence="4" id="KW-1185">Reference proteome</keyword>
<dbReference type="SUPFAM" id="SSF81383">
    <property type="entry name" value="F-box domain"/>
    <property type="match status" value="1"/>
</dbReference>
<evidence type="ECO:0000256" key="1">
    <source>
        <dbReference type="SAM" id="Phobius"/>
    </source>
</evidence>
<dbReference type="Gene3D" id="1.20.1280.50">
    <property type="match status" value="1"/>
</dbReference>
<keyword evidence="1" id="KW-0472">Membrane</keyword>
<feature type="transmembrane region" description="Helical" evidence="1">
    <location>
        <begin position="180"/>
        <end position="198"/>
    </location>
</feature>
<accession>A0AAV5VZG5</accession>
<feature type="non-terminal residue" evidence="3">
    <location>
        <position position="1"/>
    </location>
</feature>
<feature type="domain" description="F-box" evidence="2">
    <location>
        <begin position="126"/>
        <end position="162"/>
    </location>
</feature>
<proteinExistence type="predicted"/>
<protein>
    <recommendedName>
        <fullName evidence="2">F-box domain-containing protein</fullName>
    </recommendedName>
</protein>
<keyword evidence="1" id="KW-1133">Transmembrane helix</keyword>
<evidence type="ECO:0000313" key="3">
    <source>
        <dbReference type="EMBL" id="GMT25024.1"/>
    </source>
</evidence>
<dbReference type="InterPro" id="IPR036047">
    <property type="entry name" value="F-box-like_dom_sf"/>
</dbReference>
<dbReference type="AlphaFoldDB" id="A0AAV5VZG5"/>
<gene>
    <name evidence="3" type="ORF">PFISCL1PPCAC_16321</name>
</gene>
<dbReference type="CDD" id="cd09917">
    <property type="entry name" value="F-box_SF"/>
    <property type="match status" value="1"/>
</dbReference>
<sequence length="438" mass="50459">IFRSVETPESVRLSGVQAFRTALDSAPSNMDPVYQYADAISDGLALLEAVHIQVYEKVRPDLRFLAVPFSHLRKGTIKGDYYVIPESTMTLSTVYTGLPYPIVWNVRRLEKVRVDDMGQITMDEESTSLLDLPDEILCMILSYLSFKSRMSVHNVNRRMRSVHYKAKRTPPSLLDLPDEILSMIIIIILLNFSFIIFAESIRNRPANEEGGVEFTRLPGNSDLTLNLRGPQSKTMLKRVASLTRIVHLAFGLNADVSYSLLLELYSLLPKLTITDDLLFFDYREEMRVPVFNYAPLHAFLTENDYPLNMVSVMTPMEVQLEQIHDLRPIVQQRNIEDFEMTFVNAAVAIRFITDAMGVDPSYVMNPREFDPSKLRTSITDDKIFIRKQDDKRDGRIYRRDGEIVTSIERTSNSSPYFCIFMCRDLNIQYSDEIIRFQN</sequence>
<dbReference type="Proteomes" id="UP001432322">
    <property type="component" value="Unassembled WGS sequence"/>
</dbReference>
<comment type="caution">
    <text evidence="3">The sequence shown here is derived from an EMBL/GenBank/DDBJ whole genome shotgun (WGS) entry which is preliminary data.</text>
</comment>
<evidence type="ECO:0000313" key="4">
    <source>
        <dbReference type="Proteomes" id="UP001432322"/>
    </source>
</evidence>
<dbReference type="InterPro" id="IPR001810">
    <property type="entry name" value="F-box_dom"/>
</dbReference>
<name>A0AAV5VZG5_9BILA</name>
<evidence type="ECO:0000259" key="2">
    <source>
        <dbReference type="PROSITE" id="PS50181"/>
    </source>
</evidence>
<reference evidence="3" key="1">
    <citation type="submission" date="2023-10" db="EMBL/GenBank/DDBJ databases">
        <title>Genome assembly of Pristionchus species.</title>
        <authorList>
            <person name="Yoshida K."/>
            <person name="Sommer R.J."/>
        </authorList>
    </citation>
    <scope>NUCLEOTIDE SEQUENCE</scope>
    <source>
        <strain evidence="3">RS5133</strain>
    </source>
</reference>
<dbReference type="PROSITE" id="PS50181">
    <property type="entry name" value="FBOX"/>
    <property type="match status" value="1"/>
</dbReference>
<keyword evidence="1" id="KW-0812">Transmembrane</keyword>